<evidence type="ECO:0000313" key="2">
    <source>
        <dbReference type="EMBL" id="MBB6690843.1"/>
    </source>
</evidence>
<feature type="transmembrane region" description="Helical" evidence="1">
    <location>
        <begin position="37"/>
        <end position="58"/>
    </location>
</feature>
<reference evidence="2 3" key="1">
    <citation type="submission" date="2020-08" db="EMBL/GenBank/DDBJ databases">
        <title>Cohnella phylogeny.</title>
        <authorList>
            <person name="Dunlap C."/>
        </authorList>
    </citation>
    <scope>NUCLEOTIDE SEQUENCE [LARGE SCALE GENOMIC DNA]</scope>
    <source>
        <strain evidence="2 3">DSM 25239</strain>
    </source>
</reference>
<dbReference type="Proteomes" id="UP000553776">
    <property type="component" value="Unassembled WGS sequence"/>
</dbReference>
<protein>
    <submittedName>
        <fullName evidence="2">Uncharacterized protein</fullName>
    </submittedName>
</protein>
<keyword evidence="1" id="KW-0812">Transmembrane</keyword>
<evidence type="ECO:0000256" key="1">
    <source>
        <dbReference type="SAM" id="Phobius"/>
    </source>
</evidence>
<evidence type="ECO:0000313" key="3">
    <source>
        <dbReference type="Proteomes" id="UP000553776"/>
    </source>
</evidence>
<dbReference type="RefSeq" id="WP_185134843.1">
    <property type="nucleotide sequence ID" value="NZ_BORM01000002.1"/>
</dbReference>
<accession>A0A841TXH5</accession>
<name>A0A841TXH5_9BACL</name>
<feature type="transmembrane region" description="Helical" evidence="1">
    <location>
        <begin position="7"/>
        <end position="25"/>
    </location>
</feature>
<keyword evidence="3" id="KW-1185">Reference proteome</keyword>
<dbReference type="EMBL" id="JACJVR010000018">
    <property type="protein sequence ID" value="MBB6690843.1"/>
    <property type="molecule type" value="Genomic_DNA"/>
</dbReference>
<proteinExistence type="predicted"/>
<organism evidence="2 3">
    <name type="scientific">Cohnella xylanilytica</name>
    <dbReference type="NCBI Taxonomy" id="557555"/>
    <lineage>
        <taxon>Bacteria</taxon>
        <taxon>Bacillati</taxon>
        <taxon>Bacillota</taxon>
        <taxon>Bacilli</taxon>
        <taxon>Bacillales</taxon>
        <taxon>Paenibacillaceae</taxon>
        <taxon>Cohnella</taxon>
    </lineage>
</organism>
<keyword evidence="1" id="KW-1133">Transmembrane helix</keyword>
<sequence length="135" mass="14886">MIGTWRWNVGFGGFGAVLTFLFSFANNPILTTLIRCLYAFATFVVLAYAVRLVLGVLLRPAAAKPVLPEEERGAMLDLTTPDDGSEIADMLKEQWAEGQDRPVAGFQPLNPAKLVSLDHPKTEDVVHAVRRMTDE</sequence>
<keyword evidence="1" id="KW-0472">Membrane</keyword>
<comment type="caution">
    <text evidence="2">The sequence shown here is derived from an EMBL/GenBank/DDBJ whole genome shotgun (WGS) entry which is preliminary data.</text>
</comment>
<dbReference type="AlphaFoldDB" id="A0A841TXH5"/>
<gene>
    <name evidence="2" type="ORF">H7B90_05440</name>
</gene>